<keyword evidence="5" id="KW-1185">Reference proteome</keyword>
<organism evidence="4 5">
    <name type="scientific">Absidia repens</name>
    <dbReference type="NCBI Taxonomy" id="90262"/>
    <lineage>
        <taxon>Eukaryota</taxon>
        <taxon>Fungi</taxon>
        <taxon>Fungi incertae sedis</taxon>
        <taxon>Mucoromycota</taxon>
        <taxon>Mucoromycotina</taxon>
        <taxon>Mucoromycetes</taxon>
        <taxon>Mucorales</taxon>
        <taxon>Cunninghamellaceae</taxon>
        <taxon>Absidia</taxon>
    </lineage>
</organism>
<dbReference type="PRINTS" id="PR01911">
    <property type="entry name" value="PFDSPHPHTASE"/>
</dbReference>
<dbReference type="STRING" id="90262.A0A1X2HYD4"/>
<dbReference type="Gene3D" id="3.90.190.10">
    <property type="entry name" value="Protein tyrosine phosphatase superfamily"/>
    <property type="match status" value="1"/>
</dbReference>
<evidence type="ECO:0000256" key="3">
    <source>
        <dbReference type="ARBA" id="ARBA00022801"/>
    </source>
</evidence>
<evidence type="ECO:0000313" key="5">
    <source>
        <dbReference type="Proteomes" id="UP000193560"/>
    </source>
</evidence>
<proteinExistence type="predicted"/>
<dbReference type="Proteomes" id="UP000193560">
    <property type="component" value="Unassembled WGS sequence"/>
</dbReference>
<accession>A0A1X2HYD4</accession>
<gene>
    <name evidence="4" type="ORF">BCR42DRAFT_429343</name>
</gene>
<keyword evidence="3" id="KW-0378">Hydrolase</keyword>
<protein>
    <submittedName>
        <fullName evidence="4">Protein-tyrosine phosphatase</fullName>
    </submittedName>
</protein>
<comment type="caution">
    <text evidence="4">The sequence shown here is derived from an EMBL/GenBank/DDBJ whole genome shotgun (WGS) entry which is preliminary data.</text>
</comment>
<dbReference type="FunFam" id="3.90.190.10:FF:000035">
    <property type="entry name" value="Tyrosine phosphatase, putative"/>
    <property type="match status" value="1"/>
</dbReference>
<evidence type="ECO:0000256" key="1">
    <source>
        <dbReference type="ARBA" id="ARBA00004496"/>
    </source>
</evidence>
<evidence type="ECO:0000313" key="4">
    <source>
        <dbReference type="EMBL" id="ORZ04255.1"/>
    </source>
</evidence>
<dbReference type="PANTHER" id="PTHR31126:SF18">
    <property type="entry name" value="PROTEIN-TYROSINE-PHOSPHATASE"/>
    <property type="match status" value="1"/>
</dbReference>
<evidence type="ECO:0000256" key="2">
    <source>
        <dbReference type="ARBA" id="ARBA00022490"/>
    </source>
</evidence>
<dbReference type="SUPFAM" id="SSF52799">
    <property type="entry name" value="(Phosphotyrosine protein) phosphatases II"/>
    <property type="match status" value="1"/>
</dbReference>
<dbReference type="GO" id="GO:0016791">
    <property type="term" value="F:phosphatase activity"/>
    <property type="evidence" value="ECO:0007669"/>
    <property type="project" value="InterPro"/>
</dbReference>
<dbReference type="Pfam" id="PF03162">
    <property type="entry name" value="Y_phosphatase2"/>
    <property type="match status" value="1"/>
</dbReference>
<reference evidence="4 5" key="1">
    <citation type="submission" date="2016-07" db="EMBL/GenBank/DDBJ databases">
        <title>Pervasive Adenine N6-methylation of Active Genes in Fungi.</title>
        <authorList>
            <consortium name="DOE Joint Genome Institute"/>
            <person name="Mondo S.J."/>
            <person name="Dannebaum R.O."/>
            <person name="Kuo R.C."/>
            <person name="Labutti K."/>
            <person name="Haridas S."/>
            <person name="Kuo A."/>
            <person name="Salamov A."/>
            <person name="Ahrendt S.R."/>
            <person name="Lipzen A."/>
            <person name="Sullivan W."/>
            <person name="Andreopoulos W.B."/>
            <person name="Clum A."/>
            <person name="Lindquist E."/>
            <person name="Daum C."/>
            <person name="Ramamoorthy G.K."/>
            <person name="Gryganskyi A."/>
            <person name="Culley D."/>
            <person name="Magnuson J.K."/>
            <person name="James T.Y."/>
            <person name="O'Malley M.A."/>
            <person name="Stajich J.E."/>
            <person name="Spatafora J.W."/>
            <person name="Visel A."/>
            <person name="Grigoriev I.V."/>
        </authorList>
    </citation>
    <scope>NUCLEOTIDE SEQUENCE [LARGE SCALE GENOMIC DNA]</scope>
    <source>
        <strain evidence="4 5">NRRL 1336</strain>
    </source>
</reference>
<dbReference type="InterPro" id="IPR004861">
    <property type="entry name" value="Siw14-like"/>
</dbReference>
<keyword evidence="2" id="KW-0963">Cytoplasm</keyword>
<dbReference type="OrthoDB" id="6375174at2759"/>
<dbReference type="InterPro" id="IPR020428">
    <property type="entry name" value="PFA-DSPs"/>
</dbReference>
<dbReference type="AlphaFoldDB" id="A0A1X2HYD4"/>
<name>A0A1X2HYD4_9FUNG</name>
<dbReference type="InterPro" id="IPR029021">
    <property type="entry name" value="Prot-tyrosine_phosphatase-like"/>
</dbReference>
<dbReference type="GO" id="GO:0005737">
    <property type="term" value="C:cytoplasm"/>
    <property type="evidence" value="ECO:0007669"/>
    <property type="project" value="UniProtKB-SubCell"/>
</dbReference>
<comment type="subcellular location">
    <subcellularLocation>
        <location evidence="1">Cytoplasm</location>
    </subcellularLocation>
</comment>
<dbReference type="CDD" id="cd14501">
    <property type="entry name" value="PFA-DSP"/>
    <property type="match status" value="1"/>
</dbReference>
<dbReference type="PANTHER" id="PTHR31126">
    <property type="entry name" value="TYROSINE-PROTEIN PHOSPHATASE"/>
    <property type="match status" value="1"/>
</dbReference>
<dbReference type="EMBL" id="MCGE01000052">
    <property type="protein sequence ID" value="ORZ04255.1"/>
    <property type="molecule type" value="Genomic_DNA"/>
</dbReference>
<sequence length="186" mass="21078">MNSSKLSSSLLNPPEQFGMVEPGIFRSEMLQPVHFPFIKQFGFQTVVMLSPELPNRVTTNLIEEGGIQLVHLGMATWKPTQPSTWRPVSEELIKEGLELILNVKTHPVLIMCTSGIHETGTLVGCLRKLECWNFSSIVTEYRSFAGSKARYVNEQFIELFDLDLVTLPKDLPTWFLHQREMLASAT</sequence>